<evidence type="ECO:0000259" key="1">
    <source>
        <dbReference type="PROSITE" id="PS51186"/>
    </source>
</evidence>
<keyword evidence="3" id="KW-1185">Reference proteome</keyword>
<dbReference type="Gene3D" id="3.40.630.30">
    <property type="match status" value="1"/>
</dbReference>
<keyword evidence="2" id="KW-0808">Transferase</keyword>
<dbReference type="EMBL" id="FRFD01000009">
    <property type="protein sequence ID" value="SHO51600.1"/>
    <property type="molecule type" value="Genomic_DNA"/>
</dbReference>
<dbReference type="CDD" id="cd04301">
    <property type="entry name" value="NAT_SF"/>
    <property type="match status" value="1"/>
</dbReference>
<proteinExistence type="predicted"/>
<dbReference type="PANTHER" id="PTHR43451:SF1">
    <property type="entry name" value="ACETYLTRANSFERASE"/>
    <property type="match status" value="1"/>
</dbReference>
<protein>
    <submittedName>
        <fullName evidence="2">Acetyltransferase (GNAT) domain-containing protein</fullName>
    </submittedName>
</protein>
<sequence>MSAEIKMVDYSDISFAMKLIEECFDKFVAPDYSEKGIRIFKDSFIHNQRFIDKFSDGSERMYGAYSEGILVGCLSISNHNTISCVFVKGEFHRKGIGTLLFDTVIKELKEHNQRFIKLNASPYAVPFYHAIGFEDIGEAVDYEGIRYTPMIYDFFMCD</sequence>
<accession>A0A1M7YG52</accession>
<dbReference type="PANTHER" id="PTHR43451">
    <property type="entry name" value="ACETYLTRANSFERASE (GNAT) FAMILY PROTEIN"/>
    <property type="match status" value="1"/>
</dbReference>
<dbReference type="SUPFAM" id="SSF55729">
    <property type="entry name" value="Acyl-CoA N-acyltransferases (Nat)"/>
    <property type="match status" value="1"/>
</dbReference>
<name>A0A1M7YG52_9FIRM</name>
<organism evidence="2 3">
    <name type="scientific">Anaerocolumna xylanovorans DSM 12503</name>
    <dbReference type="NCBI Taxonomy" id="1121345"/>
    <lineage>
        <taxon>Bacteria</taxon>
        <taxon>Bacillati</taxon>
        <taxon>Bacillota</taxon>
        <taxon>Clostridia</taxon>
        <taxon>Lachnospirales</taxon>
        <taxon>Lachnospiraceae</taxon>
        <taxon>Anaerocolumna</taxon>
    </lineage>
</organism>
<reference evidence="2 3" key="1">
    <citation type="submission" date="2016-12" db="EMBL/GenBank/DDBJ databases">
        <authorList>
            <person name="Song W.-J."/>
            <person name="Kurnit D.M."/>
        </authorList>
    </citation>
    <scope>NUCLEOTIDE SEQUENCE [LARGE SCALE GENOMIC DNA]</scope>
    <source>
        <strain evidence="2 3">DSM 12503</strain>
    </source>
</reference>
<dbReference type="Pfam" id="PF13673">
    <property type="entry name" value="Acetyltransf_10"/>
    <property type="match status" value="1"/>
</dbReference>
<dbReference type="Proteomes" id="UP000184612">
    <property type="component" value="Unassembled WGS sequence"/>
</dbReference>
<dbReference type="AlphaFoldDB" id="A0A1M7YG52"/>
<feature type="domain" description="N-acetyltransferase" evidence="1">
    <location>
        <begin position="3"/>
        <end position="158"/>
    </location>
</feature>
<dbReference type="InterPro" id="IPR052564">
    <property type="entry name" value="N-acetyltrans/Recomb-assoc"/>
</dbReference>
<dbReference type="PROSITE" id="PS51186">
    <property type="entry name" value="GNAT"/>
    <property type="match status" value="1"/>
</dbReference>
<dbReference type="STRING" id="1121345.SAMN02745217_03276"/>
<evidence type="ECO:0000313" key="3">
    <source>
        <dbReference type="Proteomes" id="UP000184612"/>
    </source>
</evidence>
<evidence type="ECO:0000313" key="2">
    <source>
        <dbReference type="EMBL" id="SHO51600.1"/>
    </source>
</evidence>
<dbReference type="GO" id="GO:0016747">
    <property type="term" value="F:acyltransferase activity, transferring groups other than amino-acyl groups"/>
    <property type="evidence" value="ECO:0007669"/>
    <property type="project" value="InterPro"/>
</dbReference>
<gene>
    <name evidence="2" type="ORF">SAMN02745217_03276</name>
</gene>
<dbReference type="InterPro" id="IPR016181">
    <property type="entry name" value="Acyl_CoA_acyltransferase"/>
</dbReference>
<dbReference type="InterPro" id="IPR000182">
    <property type="entry name" value="GNAT_dom"/>
</dbReference>